<protein>
    <submittedName>
        <fullName evidence="1">Uncharacterized protein</fullName>
    </submittedName>
</protein>
<evidence type="ECO:0000313" key="1">
    <source>
        <dbReference type="EMBL" id="EDM78043.1"/>
    </source>
</evidence>
<proteinExistence type="predicted"/>
<comment type="caution">
    <text evidence="1">The sequence shown here is derived from an EMBL/GenBank/DDBJ whole genome shotgun (WGS) entry which is preliminary data.</text>
</comment>
<reference evidence="1 2" key="1">
    <citation type="submission" date="2007-06" db="EMBL/GenBank/DDBJ databases">
        <authorList>
            <person name="Shimkets L."/>
            <person name="Ferriera S."/>
            <person name="Johnson J."/>
            <person name="Kravitz S."/>
            <person name="Beeson K."/>
            <person name="Sutton G."/>
            <person name="Rogers Y.-H."/>
            <person name="Friedman R."/>
            <person name="Frazier M."/>
            <person name="Venter J.C."/>
        </authorList>
    </citation>
    <scope>NUCLEOTIDE SEQUENCE [LARGE SCALE GENOMIC DNA]</scope>
    <source>
        <strain evidence="1 2">SIR-1</strain>
    </source>
</reference>
<dbReference type="AlphaFoldDB" id="A6G7V0"/>
<dbReference type="RefSeq" id="WP_006972795.1">
    <property type="nucleotide sequence ID" value="NZ_ABCS01000036.1"/>
</dbReference>
<accession>A6G7V0</accession>
<gene>
    <name evidence="1" type="ORF">PPSIR1_23539</name>
</gene>
<evidence type="ECO:0000313" key="2">
    <source>
        <dbReference type="Proteomes" id="UP000005801"/>
    </source>
</evidence>
<keyword evidence="2" id="KW-1185">Reference proteome</keyword>
<dbReference type="STRING" id="391625.PPSIR1_23539"/>
<name>A6G7V0_9BACT</name>
<sequence>MSAERDALVEEVVSAWRPTGGEGGPRSHPAWHDLDASGRAEAYELSVRQRALEAALDPRGLSSTARAVLARIQGRREG</sequence>
<dbReference type="EMBL" id="ABCS01000036">
    <property type="protein sequence ID" value="EDM78043.1"/>
    <property type="molecule type" value="Genomic_DNA"/>
</dbReference>
<dbReference type="OrthoDB" id="5524058at2"/>
<dbReference type="Proteomes" id="UP000005801">
    <property type="component" value="Unassembled WGS sequence"/>
</dbReference>
<organism evidence="1 2">
    <name type="scientific">Plesiocystis pacifica SIR-1</name>
    <dbReference type="NCBI Taxonomy" id="391625"/>
    <lineage>
        <taxon>Bacteria</taxon>
        <taxon>Pseudomonadati</taxon>
        <taxon>Myxococcota</taxon>
        <taxon>Polyangia</taxon>
        <taxon>Nannocystales</taxon>
        <taxon>Nannocystaceae</taxon>
        <taxon>Plesiocystis</taxon>
    </lineage>
</organism>